<dbReference type="AlphaFoldDB" id="A0A4R1BI16"/>
<keyword evidence="5 7" id="KW-1133">Transmembrane helix</keyword>
<evidence type="ECO:0000313" key="10">
    <source>
        <dbReference type="Proteomes" id="UP000295244"/>
    </source>
</evidence>
<dbReference type="Proteomes" id="UP000295244">
    <property type="component" value="Unassembled WGS sequence"/>
</dbReference>
<keyword evidence="10" id="KW-1185">Reference proteome</keyword>
<keyword evidence="2 7" id="KW-0813">Transport</keyword>
<feature type="transmembrane region" description="Helical" evidence="7">
    <location>
        <begin position="33"/>
        <end position="54"/>
    </location>
</feature>
<dbReference type="PROSITE" id="PS50928">
    <property type="entry name" value="ABC_TM1"/>
    <property type="match status" value="1"/>
</dbReference>
<accession>A0A4R1BI16</accession>
<keyword evidence="3" id="KW-1003">Cell membrane</keyword>
<evidence type="ECO:0000259" key="8">
    <source>
        <dbReference type="PROSITE" id="PS50928"/>
    </source>
</evidence>
<comment type="subcellular location">
    <subcellularLocation>
        <location evidence="1 7">Cell membrane</location>
        <topology evidence="1 7">Multi-pass membrane protein</topology>
    </subcellularLocation>
</comment>
<feature type="transmembrane region" description="Helical" evidence="7">
    <location>
        <begin position="162"/>
        <end position="184"/>
    </location>
</feature>
<dbReference type="Gene3D" id="1.10.3720.10">
    <property type="entry name" value="MetI-like"/>
    <property type="match status" value="1"/>
</dbReference>
<keyword evidence="4 7" id="KW-0812">Transmembrane</keyword>
<dbReference type="PANTHER" id="PTHR43744:SF8">
    <property type="entry name" value="SN-GLYCEROL-3-PHOSPHATE TRANSPORT SYSTEM PERMEASE PROTEIN UGPE"/>
    <property type="match status" value="1"/>
</dbReference>
<feature type="domain" description="ABC transmembrane type-1" evidence="8">
    <location>
        <begin position="94"/>
        <end position="284"/>
    </location>
</feature>
<feature type="transmembrane region" description="Helical" evidence="7">
    <location>
        <begin position="205"/>
        <end position="230"/>
    </location>
</feature>
<evidence type="ECO:0000256" key="5">
    <source>
        <dbReference type="ARBA" id="ARBA00022989"/>
    </source>
</evidence>
<gene>
    <name evidence="9" type="ORF">E0L93_09340</name>
</gene>
<evidence type="ECO:0000256" key="7">
    <source>
        <dbReference type="RuleBase" id="RU363032"/>
    </source>
</evidence>
<protein>
    <submittedName>
        <fullName evidence="9">Carbohydrate ABC transporter permease</fullName>
    </submittedName>
</protein>
<evidence type="ECO:0000313" key="9">
    <source>
        <dbReference type="EMBL" id="TCJ16899.1"/>
    </source>
</evidence>
<feature type="transmembrane region" description="Helical" evidence="7">
    <location>
        <begin position="99"/>
        <end position="119"/>
    </location>
</feature>
<dbReference type="CDD" id="cd06261">
    <property type="entry name" value="TM_PBP2"/>
    <property type="match status" value="1"/>
</dbReference>
<organism evidence="9 10">
    <name type="scientific">Rubrobacter taiwanensis</name>
    <dbReference type="NCBI Taxonomy" id="185139"/>
    <lineage>
        <taxon>Bacteria</taxon>
        <taxon>Bacillati</taxon>
        <taxon>Actinomycetota</taxon>
        <taxon>Rubrobacteria</taxon>
        <taxon>Rubrobacterales</taxon>
        <taxon>Rubrobacteraceae</taxon>
        <taxon>Rubrobacter</taxon>
    </lineage>
</organism>
<evidence type="ECO:0000256" key="3">
    <source>
        <dbReference type="ARBA" id="ARBA00022475"/>
    </source>
</evidence>
<keyword evidence="6 7" id="KW-0472">Membrane</keyword>
<dbReference type="PANTHER" id="PTHR43744">
    <property type="entry name" value="ABC TRANSPORTER PERMEASE PROTEIN MG189-RELATED-RELATED"/>
    <property type="match status" value="1"/>
</dbReference>
<dbReference type="GO" id="GO:0005886">
    <property type="term" value="C:plasma membrane"/>
    <property type="evidence" value="ECO:0007669"/>
    <property type="project" value="UniProtKB-SubCell"/>
</dbReference>
<dbReference type="RefSeq" id="WP_132691193.1">
    <property type="nucleotide sequence ID" value="NZ_SKBU01000015.1"/>
</dbReference>
<dbReference type="InterPro" id="IPR000515">
    <property type="entry name" value="MetI-like"/>
</dbReference>
<comment type="similarity">
    <text evidence="7">Belongs to the binding-protein-dependent transport system permease family.</text>
</comment>
<dbReference type="InterPro" id="IPR035906">
    <property type="entry name" value="MetI-like_sf"/>
</dbReference>
<dbReference type="Pfam" id="PF00528">
    <property type="entry name" value="BPD_transp_1"/>
    <property type="match status" value="1"/>
</dbReference>
<dbReference type="SUPFAM" id="SSF161098">
    <property type="entry name" value="MetI-like"/>
    <property type="match status" value="1"/>
</dbReference>
<comment type="caution">
    <text evidence="9">The sequence shown here is derived from an EMBL/GenBank/DDBJ whole genome shotgun (WGS) entry which is preliminary data.</text>
</comment>
<feature type="transmembrane region" description="Helical" evidence="7">
    <location>
        <begin position="131"/>
        <end position="150"/>
    </location>
</feature>
<evidence type="ECO:0000256" key="2">
    <source>
        <dbReference type="ARBA" id="ARBA00022448"/>
    </source>
</evidence>
<evidence type="ECO:0000256" key="1">
    <source>
        <dbReference type="ARBA" id="ARBA00004651"/>
    </source>
</evidence>
<dbReference type="GO" id="GO:0055085">
    <property type="term" value="P:transmembrane transport"/>
    <property type="evidence" value="ECO:0007669"/>
    <property type="project" value="InterPro"/>
</dbReference>
<feature type="transmembrane region" description="Helical" evidence="7">
    <location>
        <begin position="263"/>
        <end position="284"/>
    </location>
</feature>
<reference evidence="9 10" key="1">
    <citation type="submission" date="2019-03" db="EMBL/GenBank/DDBJ databases">
        <title>Whole genome sequence of a novel Rubrobacter taiwanensis strain, isolated from Yellowstone National Park.</title>
        <authorList>
            <person name="Freed S."/>
            <person name="Ramaley R.F."/>
            <person name="Kyndt J.A."/>
        </authorList>
    </citation>
    <scope>NUCLEOTIDE SEQUENCE [LARGE SCALE GENOMIC DNA]</scope>
    <source>
        <strain evidence="9 10">Yellowstone</strain>
    </source>
</reference>
<proteinExistence type="inferred from homology"/>
<evidence type="ECO:0000256" key="4">
    <source>
        <dbReference type="ARBA" id="ARBA00022692"/>
    </source>
</evidence>
<evidence type="ECO:0000256" key="6">
    <source>
        <dbReference type="ARBA" id="ARBA00023136"/>
    </source>
</evidence>
<sequence>MAAKAVSAFKRPDDVRHRQARRQRHYRWFREKVLPRLVLIFMCLLFVTPLYWMVVTALKPTAELTTFPPTLWPEQFRWSNFSEAVNFIPFWRYLANTSIITFFTVLGAVISNPIIAYGFSRIEWPGRDTVFYFVIATIFIPFPVLMVALFDIFARLGWVNTFLPLIVPMFFGNAFWIFLMRQFMMQIPHEISDAARVDGANEFQIFVWIILPLCKPAIAVVAIFAAVTAWNDFLGPLIYLQDESMYTLAIGLQFFRSLYDVEFNLLMAASTLVVLPVVVIFLAFQRFFIEGISLGSVK</sequence>
<dbReference type="OrthoDB" id="2063054at2"/>
<name>A0A4R1BI16_9ACTN</name>
<dbReference type="EMBL" id="SKBU01000015">
    <property type="protein sequence ID" value="TCJ16899.1"/>
    <property type="molecule type" value="Genomic_DNA"/>
</dbReference>